<organism evidence="1 2">
    <name type="scientific">Smallanthus sonchifolius</name>
    <dbReference type="NCBI Taxonomy" id="185202"/>
    <lineage>
        <taxon>Eukaryota</taxon>
        <taxon>Viridiplantae</taxon>
        <taxon>Streptophyta</taxon>
        <taxon>Embryophyta</taxon>
        <taxon>Tracheophyta</taxon>
        <taxon>Spermatophyta</taxon>
        <taxon>Magnoliopsida</taxon>
        <taxon>eudicotyledons</taxon>
        <taxon>Gunneridae</taxon>
        <taxon>Pentapetalae</taxon>
        <taxon>asterids</taxon>
        <taxon>campanulids</taxon>
        <taxon>Asterales</taxon>
        <taxon>Asteraceae</taxon>
        <taxon>Asteroideae</taxon>
        <taxon>Heliantheae alliance</taxon>
        <taxon>Millerieae</taxon>
        <taxon>Smallanthus</taxon>
    </lineage>
</organism>
<accession>A0ACB9FUP4</accession>
<reference evidence="2" key="1">
    <citation type="journal article" date="2022" name="Mol. Ecol. Resour.">
        <title>The genomes of chicory, endive, great burdock and yacon provide insights into Asteraceae palaeo-polyploidization history and plant inulin production.</title>
        <authorList>
            <person name="Fan W."/>
            <person name="Wang S."/>
            <person name="Wang H."/>
            <person name="Wang A."/>
            <person name="Jiang F."/>
            <person name="Liu H."/>
            <person name="Zhao H."/>
            <person name="Xu D."/>
            <person name="Zhang Y."/>
        </authorList>
    </citation>
    <scope>NUCLEOTIDE SEQUENCE [LARGE SCALE GENOMIC DNA]</scope>
    <source>
        <strain evidence="2">cv. Yunnan</strain>
    </source>
</reference>
<comment type="caution">
    <text evidence="1">The sequence shown here is derived from an EMBL/GenBank/DDBJ whole genome shotgun (WGS) entry which is preliminary data.</text>
</comment>
<dbReference type="Proteomes" id="UP001056120">
    <property type="component" value="Linkage Group LG16"/>
</dbReference>
<dbReference type="EMBL" id="CM042033">
    <property type="protein sequence ID" value="KAI3774855.1"/>
    <property type="molecule type" value="Genomic_DNA"/>
</dbReference>
<evidence type="ECO:0000313" key="1">
    <source>
        <dbReference type="EMBL" id="KAI3774855.1"/>
    </source>
</evidence>
<sequence length="86" mass="9820">MMQSRAGHLGEEGICSVGRTCSREKTGVEERGGPYGGEMKVHGYRSIVEEECQTVNFIREEGERRKECPWKRMLVPEAFHLATEMM</sequence>
<keyword evidence="2" id="KW-1185">Reference proteome</keyword>
<reference evidence="1 2" key="2">
    <citation type="journal article" date="2022" name="Mol. Ecol. Resour.">
        <title>The genomes of chicory, endive, great burdock and yacon provide insights into Asteraceae paleo-polyploidization history and plant inulin production.</title>
        <authorList>
            <person name="Fan W."/>
            <person name="Wang S."/>
            <person name="Wang H."/>
            <person name="Wang A."/>
            <person name="Jiang F."/>
            <person name="Liu H."/>
            <person name="Zhao H."/>
            <person name="Xu D."/>
            <person name="Zhang Y."/>
        </authorList>
    </citation>
    <scope>NUCLEOTIDE SEQUENCE [LARGE SCALE GENOMIC DNA]</scope>
    <source>
        <strain evidence="2">cv. Yunnan</strain>
        <tissue evidence="1">Leaves</tissue>
    </source>
</reference>
<protein>
    <submittedName>
        <fullName evidence="1">Uncharacterized protein</fullName>
    </submittedName>
</protein>
<proteinExistence type="predicted"/>
<name>A0ACB9FUP4_9ASTR</name>
<evidence type="ECO:0000313" key="2">
    <source>
        <dbReference type="Proteomes" id="UP001056120"/>
    </source>
</evidence>
<gene>
    <name evidence="1" type="ORF">L1987_49418</name>
</gene>